<gene>
    <name evidence="1" type="ORF">D7231_11410</name>
</gene>
<keyword evidence="2" id="KW-1185">Reference proteome</keyword>
<dbReference type="RefSeq" id="WP_120755036.1">
    <property type="nucleotide sequence ID" value="NZ_JBFADQ010000075.1"/>
</dbReference>
<evidence type="ECO:0000313" key="2">
    <source>
        <dbReference type="Proteomes" id="UP000270343"/>
    </source>
</evidence>
<comment type="caution">
    <text evidence="1">The sequence shown here is derived from an EMBL/GenBank/DDBJ whole genome shotgun (WGS) entry which is preliminary data.</text>
</comment>
<dbReference type="AlphaFoldDB" id="A0A3B0BL64"/>
<dbReference type="EMBL" id="RBAM01000004">
    <property type="protein sequence ID" value="RKN74463.1"/>
    <property type="molecule type" value="Genomic_DNA"/>
</dbReference>
<dbReference type="OrthoDB" id="3692692at2"/>
<protein>
    <submittedName>
        <fullName evidence="1">Uncharacterized protein</fullName>
    </submittedName>
</protein>
<name>A0A3B0BL64_9ACTN</name>
<sequence length="107" mass="11753">MVMMAGLLFMTVLVIVPFMFASVRYVLLRSGRPSWLCRRLAARAPHGGVGLGATVTEELHAFMNANKRVQIEQRQVELVLRDDVHGGAPPRTGVDLDAGTAVIRRRG</sequence>
<accession>A0A3B0BL64</accession>
<dbReference type="InterPro" id="IPR045684">
    <property type="entry name" value="DUF6191"/>
</dbReference>
<organism evidence="1 2">
    <name type="scientific">Streptomyces klenkii</name>
    <dbReference type="NCBI Taxonomy" id="1420899"/>
    <lineage>
        <taxon>Bacteria</taxon>
        <taxon>Bacillati</taxon>
        <taxon>Actinomycetota</taxon>
        <taxon>Actinomycetes</taxon>
        <taxon>Kitasatosporales</taxon>
        <taxon>Streptomycetaceae</taxon>
        <taxon>Streptomyces</taxon>
    </lineage>
</organism>
<proteinExistence type="predicted"/>
<dbReference type="Pfam" id="PF19690">
    <property type="entry name" value="DUF6191"/>
    <property type="match status" value="1"/>
</dbReference>
<dbReference type="Proteomes" id="UP000270343">
    <property type="component" value="Unassembled WGS sequence"/>
</dbReference>
<evidence type="ECO:0000313" key="1">
    <source>
        <dbReference type="EMBL" id="RKN74463.1"/>
    </source>
</evidence>
<reference evidence="1 2" key="1">
    <citation type="journal article" date="2015" name="Antonie Van Leeuwenhoek">
        <title>Streptomyces klenkii sp. nov., isolated from deep marine sediment.</title>
        <authorList>
            <person name="Veyisoglu A."/>
            <person name="Sahin N."/>
        </authorList>
    </citation>
    <scope>NUCLEOTIDE SEQUENCE [LARGE SCALE GENOMIC DNA]</scope>
    <source>
        <strain evidence="1 2">KCTC 29202</strain>
    </source>
</reference>